<dbReference type="Proteomes" id="UP000295142">
    <property type="component" value="Unassembled WGS sequence"/>
</dbReference>
<gene>
    <name evidence="2" type="ORF">EV655_103152</name>
</gene>
<proteinExistence type="predicted"/>
<evidence type="ECO:0000313" key="3">
    <source>
        <dbReference type="Proteomes" id="UP000295142"/>
    </source>
</evidence>
<keyword evidence="3" id="KW-1185">Reference proteome</keyword>
<name>A0A4R2KH59_9RHOB</name>
<organism evidence="2 3">
    <name type="scientific">Rhodovulum euryhalinum</name>
    <dbReference type="NCBI Taxonomy" id="35805"/>
    <lineage>
        <taxon>Bacteria</taxon>
        <taxon>Pseudomonadati</taxon>
        <taxon>Pseudomonadota</taxon>
        <taxon>Alphaproteobacteria</taxon>
        <taxon>Rhodobacterales</taxon>
        <taxon>Paracoccaceae</taxon>
        <taxon>Rhodovulum</taxon>
    </lineage>
</organism>
<keyword evidence="1" id="KW-1133">Transmembrane helix</keyword>
<sequence length="60" mass="7201">MQWLLFAVWQIGSIATFVYLTFFDGYIYNAWNWLIVIPINIFLGEIWPIYWLVLRPLFGG</sequence>
<reference evidence="2 3" key="1">
    <citation type="submission" date="2019-03" db="EMBL/GenBank/DDBJ databases">
        <title>Genomic Encyclopedia of Type Strains, Phase IV (KMG-IV): sequencing the most valuable type-strain genomes for metagenomic binning, comparative biology and taxonomic classification.</title>
        <authorList>
            <person name="Goeker M."/>
        </authorList>
    </citation>
    <scope>NUCLEOTIDE SEQUENCE [LARGE SCALE GENOMIC DNA]</scope>
    <source>
        <strain evidence="2 3">DSM 4868</strain>
    </source>
</reference>
<feature type="transmembrane region" description="Helical" evidence="1">
    <location>
        <begin position="30"/>
        <end position="53"/>
    </location>
</feature>
<dbReference type="AlphaFoldDB" id="A0A4R2KH59"/>
<dbReference type="EMBL" id="SLWW01000003">
    <property type="protein sequence ID" value="TCO72923.1"/>
    <property type="molecule type" value="Genomic_DNA"/>
</dbReference>
<keyword evidence="1" id="KW-0472">Membrane</keyword>
<comment type="caution">
    <text evidence="2">The sequence shown here is derived from an EMBL/GenBank/DDBJ whole genome shotgun (WGS) entry which is preliminary data.</text>
</comment>
<feature type="transmembrane region" description="Helical" evidence="1">
    <location>
        <begin position="6"/>
        <end position="23"/>
    </location>
</feature>
<keyword evidence="1" id="KW-0812">Transmembrane</keyword>
<evidence type="ECO:0000256" key="1">
    <source>
        <dbReference type="SAM" id="Phobius"/>
    </source>
</evidence>
<evidence type="ECO:0000313" key="2">
    <source>
        <dbReference type="EMBL" id="TCO72923.1"/>
    </source>
</evidence>
<protein>
    <submittedName>
        <fullName evidence="2">Uncharacterized protein</fullName>
    </submittedName>
</protein>
<accession>A0A4R2KH59</accession>